<evidence type="ECO:0000313" key="2">
    <source>
        <dbReference type="EMBL" id="QCE09987.1"/>
    </source>
</evidence>
<name>A0A4D6NDN0_VIGUN</name>
<feature type="region of interest" description="Disordered" evidence="1">
    <location>
        <begin position="1"/>
        <end position="47"/>
    </location>
</feature>
<evidence type="ECO:0000313" key="3">
    <source>
        <dbReference type="Proteomes" id="UP000501690"/>
    </source>
</evidence>
<feature type="compositionally biased region" description="Polar residues" evidence="1">
    <location>
        <begin position="1"/>
        <end position="19"/>
    </location>
</feature>
<evidence type="ECO:0000256" key="1">
    <source>
        <dbReference type="SAM" id="MobiDB-lite"/>
    </source>
</evidence>
<reference evidence="2 3" key="1">
    <citation type="submission" date="2019-04" db="EMBL/GenBank/DDBJ databases">
        <title>An improved genome assembly and genetic linkage map for asparagus bean, Vigna unguiculata ssp. sesquipedialis.</title>
        <authorList>
            <person name="Xia Q."/>
            <person name="Zhang R."/>
            <person name="Dong Y."/>
        </authorList>
    </citation>
    <scope>NUCLEOTIDE SEQUENCE [LARGE SCALE GENOMIC DNA]</scope>
    <source>
        <tissue evidence="2">Leaf</tissue>
    </source>
</reference>
<accession>A0A4D6NDN0</accession>
<keyword evidence="3" id="KW-1185">Reference proteome</keyword>
<gene>
    <name evidence="2" type="ORF">DEO72_LG10g1210</name>
</gene>
<dbReference type="AlphaFoldDB" id="A0A4D6NDN0"/>
<sequence length="117" mass="13034">MHCRSQIHNQNSKLQQYKSSGGGHVPPGAASSQTAWRGSRTGKRTTPYFSSRHRGCWAELLMSPGAHHLETSLLSRYRLAVHIPLPGTMTIQHFMVFLPVSYAVSYLISTRSITVII</sequence>
<protein>
    <submittedName>
        <fullName evidence="2">Uncharacterized protein</fullName>
    </submittedName>
</protein>
<dbReference type="EMBL" id="CP039354">
    <property type="protein sequence ID" value="QCE09987.1"/>
    <property type="molecule type" value="Genomic_DNA"/>
</dbReference>
<proteinExistence type="predicted"/>
<dbReference type="Proteomes" id="UP000501690">
    <property type="component" value="Linkage Group LG10"/>
</dbReference>
<organism evidence="2 3">
    <name type="scientific">Vigna unguiculata</name>
    <name type="common">Cowpea</name>
    <dbReference type="NCBI Taxonomy" id="3917"/>
    <lineage>
        <taxon>Eukaryota</taxon>
        <taxon>Viridiplantae</taxon>
        <taxon>Streptophyta</taxon>
        <taxon>Embryophyta</taxon>
        <taxon>Tracheophyta</taxon>
        <taxon>Spermatophyta</taxon>
        <taxon>Magnoliopsida</taxon>
        <taxon>eudicotyledons</taxon>
        <taxon>Gunneridae</taxon>
        <taxon>Pentapetalae</taxon>
        <taxon>rosids</taxon>
        <taxon>fabids</taxon>
        <taxon>Fabales</taxon>
        <taxon>Fabaceae</taxon>
        <taxon>Papilionoideae</taxon>
        <taxon>50 kb inversion clade</taxon>
        <taxon>NPAAA clade</taxon>
        <taxon>indigoferoid/millettioid clade</taxon>
        <taxon>Phaseoleae</taxon>
        <taxon>Vigna</taxon>
    </lineage>
</organism>